<reference evidence="1 2" key="1">
    <citation type="submission" date="2020-07" db="EMBL/GenBank/DDBJ databases">
        <title>Thermogemmata thermophila gen. nov., sp. nov., a novel moderate thermophilic planctomycete from a Kamchatka hot spring.</title>
        <authorList>
            <person name="Elcheninov A.G."/>
            <person name="Podosokorskaya O.A."/>
            <person name="Kovaleva O.L."/>
            <person name="Novikov A."/>
            <person name="Bonch-Osmolovskaya E.A."/>
            <person name="Toshchakov S.V."/>
            <person name="Kublanov I.V."/>
        </authorList>
    </citation>
    <scope>NUCLEOTIDE SEQUENCE [LARGE SCALE GENOMIC DNA]</scope>
    <source>
        <strain evidence="1 2">2918</strain>
    </source>
</reference>
<dbReference type="InterPro" id="IPR014338">
    <property type="entry name" value="CHP02996_rpt-companion-dom"/>
</dbReference>
<comment type="caution">
    <text evidence="1">The sequence shown here is derived from an EMBL/GenBank/DDBJ whole genome shotgun (WGS) entry which is preliminary data.</text>
</comment>
<dbReference type="RefSeq" id="WP_194537441.1">
    <property type="nucleotide sequence ID" value="NZ_JACEFB010000004.1"/>
</dbReference>
<keyword evidence="2" id="KW-1185">Reference proteome</keyword>
<evidence type="ECO:0000313" key="2">
    <source>
        <dbReference type="Proteomes" id="UP000542342"/>
    </source>
</evidence>
<dbReference type="NCBIfam" id="TIGR02996">
    <property type="entry name" value="rpt_mate_G_obs"/>
    <property type="match status" value="1"/>
</dbReference>
<dbReference type="AlphaFoldDB" id="A0A7V9ABG4"/>
<protein>
    <submittedName>
        <fullName evidence="1">TIGR02996 domain-containing protein</fullName>
    </submittedName>
</protein>
<proteinExistence type="predicted"/>
<dbReference type="Proteomes" id="UP000542342">
    <property type="component" value="Unassembled WGS sequence"/>
</dbReference>
<evidence type="ECO:0000313" key="1">
    <source>
        <dbReference type="EMBL" id="MBA2225998.1"/>
    </source>
</evidence>
<sequence length="219" mass="25147">MTEREALLAAIVREPEDDLPRLIYADWLEERGETAYAAFIRVQLRLTRGSGSLAERRSWERQQRELLLRHEEEWVQPLREVLNLPAGVWGGWVFRRGFAEYFHLPAAVLQRYGAALAARTPLRSLYVHPCSAPEFAELVRQPWFGQIAEVYAPQTLLHLPAVIALLDSPYTQRLRHLGVGGASGDVDDYWLHACRERFGVQLHRVIPQLPPARSRFYAA</sequence>
<accession>A0A7V9ABG4</accession>
<name>A0A7V9ABG4_9BACT</name>
<organism evidence="1 2">
    <name type="scientific">Thermogemmata fonticola</name>
    <dbReference type="NCBI Taxonomy" id="2755323"/>
    <lineage>
        <taxon>Bacteria</taxon>
        <taxon>Pseudomonadati</taxon>
        <taxon>Planctomycetota</taxon>
        <taxon>Planctomycetia</taxon>
        <taxon>Gemmatales</taxon>
        <taxon>Gemmataceae</taxon>
        <taxon>Thermogemmata</taxon>
    </lineage>
</organism>
<dbReference type="EMBL" id="JACEFB010000004">
    <property type="protein sequence ID" value="MBA2225998.1"/>
    <property type="molecule type" value="Genomic_DNA"/>
</dbReference>
<gene>
    <name evidence="1" type="ORF">H0921_07470</name>
</gene>